<accession>A0A2D0NHL5</accession>
<gene>
    <name evidence="8" type="ORF">CRP01_03720</name>
</gene>
<reference evidence="8 9" key="1">
    <citation type="submission" date="2017-10" db="EMBL/GenBank/DDBJ databases">
        <title>The draft genome sequence of Lewinella nigricans NBRC 102662.</title>
        <authorList>
            <person name="Wang K."/>
        </authorList>
    </citation>
    <scope>NUCLEOTIDE SEQUENCE [LARGE SCALE GENOMIC DNA]</scope>
    <source>
        <strain evidence="8 9">NBRC 102662</strain>
    </source>
</reference>
<dbReference type="InterPro" id="IPR052180">
    <property type="entry name" value="NhaC_Na-H+_Antiporter"/>
</dbReference>
<feature type="transmembrane region" description="Helical" evidence="6">
    <location>
        <begin position="324"/>
        <end position="343"/>
    </location>
</feature>
<keyword evidence="5 6" id="KW-0472">Membrane</keyword>
<evidence type="ECO:0000256" key="2">
    <source>
        <dbReference type="ARBA" id="ARBA00022448"/>
    </source>
</evidence>
<feature type="transmembrane region" description="Helical" evidence="6">
    <location>
        <begin position="99"/>
        <end position="126"/>
    </location>
</feature>
<feature type="transmembrane region" description="Helical" evidence="6">
    <location>
        <begin position="232"/>
        <end position="265"/>
    </location>
</feature>
<dbReference type="InterPro" id="IPR004680">
    <property type="entry name" value="Cit_transptr-like_dom"/>
</dbReference>
<keyword evidence="3 6" id="KW-0812">Transmembrane</keyword>
<evidence type="ECO:0000256" key="3">
    <source>
        <dbReference type="ARBA" id="ARBA00022692"/>
    </source>
</evidence>
<keyword evidence="9" id="KW-1185">Reference proteome</keyword>
<dbReference type="GO" id="GO:0016020">
    <property type="term" value="C:membrane"/>
    <property type="evidence" value="ECO:0007669"/>
    <property type="project" value="UniProtKB-SubCell"/>
</dbReference>
<evidence type="ECO:0000256" key="5">
    <source>
        <dbReference type="ARBA" id="ARBA00023136"/>
    </source>
</evidence>
<evidence type="ECO:0000313" key="9">
    <source>
        <dbReference type="Proteomes" id="UP000223913"/>
    </source>
</evidence>
<comment type="subcellular location">
    <subcellularLocation>
        <location evidence="1">Membrane</location>
        <topology evidence="1">Multi-pass membrane protein</topology>
    </subcellularLocation>
</comment>
<evidence type="ECO:0000256" key="1">
    <source>
        <dbReference type="ARBA" id="ARBA00004141"/>
    </source>
</evidence>
<dbReference type="InterPro" id="IPR014738">
    <property type="entry name" value="Citrate_transporter"/>
</dbReference>
<evidence type="ECO:0000256" key="4">
    <source>
        <dbReference type="ARBA" id="ARBA00022989"/>
    </source>
</evidence>
<feature type="transmembrane region" description="Helical" evidence="6">
    <location>
        <begin position="29"/>
        <end position="50"/>
    </location>
</feature>
<dbReference type="GO" id="GO:0015137">
    <property type="term" value="F:citrate transmembrane transporter activity"/>
    <property type="evidence" value="ECO:0007669"/>
    <property type="project" value="InterPro"/>
</dbReference>
<feature type="transmembrane region" description="Helical" evidence="6">
    <location>
        <begin position="138"/>
        <end position="157"/>
    </location>
</feature>
<dbReference type="NCBIfam" id="TIGR00784">
    <property type="entry name" value="citMHS"/>
    <property type="match status" value="1"/>
</dbReference>
<name>A0A2D0NHL5_FLAN2</name>
<comment type="caution">
    <text evidence="8">The sequence shown here is derived from an EMBL/GenBank/DDBJ whole genome shotgun (WGS) entry which is preliminary data.</text>
</comment>
<feature type="transmembrane region" description="Helical" evidence="6">
    <location>
        <begin position="285"/>
        <end position="303"/>
    </location>
</feature>
<feature type="transmembrane region" description="Helical" evidence="6">
    <location>
        <begin position="383"/>
        <end position="401"/>
    </location>
</feature>
<keyword evidence="4 6" id="KW-1133">Transmembrane helix</keyword>
<dbReference type="RefSeq" id="WP_099148659.1">
    <property type="nucleotide sequence ID" value="NZ_PDUD01000004.1"/>
</dbReference>
<feature type="domain" description="Citrate transporter-like" evidence="7">
    <location>
        <begin position="15"/>
        <end position="373"/>
    </location>
</feature>
<protein>
    <submittedName>
        <fullName evidence="8">Citrate transporter</fullName>
    </submittedName>
</protein>
<dbReference type="PANTHER" id="PTHR33451:SF3">
    <property type="entry name" value="MALATE-2H(+)_NA(+)-LACTATE ANTIPORTER"/>
    <property type="match status" value="1"/>
</dbReference>
<dbReference type="OrthoDB" id="5329450at2"/>
<organism evidence="8 9">
    <name type="scientific">Flavilitoribacter nigricans (strain ATCC 23147 / DSM 23189 / NBRC 102662 / NCIMB 1420 / SS-2)</name>
    <name type="common">Lewinella nigricans</name>
    <dbReference type="NCBI Taxonomy" id="1122177"/>
    <lineage>
        <taxon>Bacteria</taxon>
        <taxon>Pseudomonadati</taxon>
        <taxon>Bacteroidota</taxon>
        <taxon>Saprospiria</taxon>
        <taxon>Saprospirales</taxon>
        <taxon>Lewinellaceae</taxon>
        <taxon>Flavilitoribacter</taxon>
    </lineage>
</organism>
<proteinExistence type="predicted"/>
<evidence type="ECO:0000313" key="8">
    <source>
        <dbReference type="EMBL" id="PHN07870.1"/>
    </source>
</evidence>
<dbReference type="Proteomes" id="UP000223913">
    <property type="component" value="Unassembled WGS sequence"/>
</dbReference>
<dbReference type="EMBL" id="PDUD01000004">
    <property type="protein sequence ID" value="PHN07870.1"/>
    <property type="molecule type" value="Genomic_DNA"/>
</dbReference>
<dbReference type="Pfam" id="PF03600">
    <property type="entry name" value="CitMHS"/>
    <property type="match status" value="1"/>
</dbReference>
<evidence type="ECO:0000259" key="7">
    <source>
        <dbReference type="Pfam" id="PF03600"/>
    </source>
</evidence>
<sequence length="431" mass="45826">MILLTGILIIVVLLALILSKTTTALSALILVPIVGALIAGFGLETAQFALAGIRNIAPVAAMFIFAILFFGVLTDAGMFDPIIHRILKAVGNDPARITVGAALLAMIVHLDGSGAVTFLVTIPAMLPLFDRMGMDRRVLACVVALGAGTMNIVPWGGPTLRAATALNVSVTDLYNPVMIPQLCGLLFVLLVAFRLGKREAGRLGIQTGQVERTVYVRELTDAEKLIRRPKLFWWNIALTVLTIGALVSGYVAPAIVFMLGATLALMINYPRVKDQRERINAHAQAALLMASILLAAGVFTGIMKESGMIIAMAQEAVAVIPRSIGQYIPVILAVASMPLSLVFDPDSFYFGFLPIIAEVGNELGVAPVAMGQAAILGQMTTGFPLSPLTATTFLLIGLTDIELADHQKFTFKYAFLTTIVMTVVAVLIGTL</sequence>
<feature type="transmembrane region" description="Helical" evidence="6">
    <location>
        <begin position="57"/>
        <end position="79"/>
    </location>
</feature>
<feature type="transmembrane region" description="Helical" evidence="6">
    <location>
        <begin position="413"/>
        <end position="430"/>
    </location>
</feature>
<dbReference type="AlphaFoldDB" id="A0A2D0NHL5"/>
<keyword evidence="2" id="KW-0813">Transport</keyword>
<feature type="transmembrane region" description="Helical" evidence="6">
    <location>
        <begin position="177"/>
        <end position="196"/>
    </location>
</feature>
<dbReference type="PANTHER" id="PTHR33451">
    <property type="entry name" value="MALATE-2H(+)/NA(+)-LACTATE ANTIPORTER"/>
    <property type="match status" value="1"/>
</dbReference>
<evidence type="ECO:0000256" key="6">
    <source>
        <dbReference type="SAM" id="Phobius"/>
    </source>
</evidence>